<accession>F8GV15</accession>
<evidence type="ECO:0000313" key="2">
    <source>
        <dbReference type="Proteomes" id="UP000006798"/>
    </source>
</evidence>
<dbReference type="HOGENOM" id="CLU_3151879_0_0_4"/>
<dbReference type="KEGG" id="cnc:CNE_BB1p00070"/>
<gene>
    <name evidence="1" type="ordered locus">CNE_BB1p00070</name>
</gene>
<proteinExistence type="predicted"/>
<name>F8GV15_CUPNN</name>
<sequence length="48" mass="5402">MASREGKLVLKRMRLEASSVSEDIILANSELAWYLGQFVFGRMASLRA</sequence>
<protein>
    <submittedName>
        <fullName evidence="1">Uncharacterized protein</fullName>
    </submittedName>
</protein>
<organism evidence="1 2">
    <name type="scientific">Cupriavidus necator (strain ATCC 43291 / DSM 13513 / CCUG 52238 / LMG 8453 / N-1)</name>
    <name type="common">Ralstonia eutropha</name>
    <dbReference type="NCBI Taxonomy" id="1042878"/>
    <lineage>
        <taxon>Bacteria</taxon>
        <taxon>Pseudomonadati</taxon>
        <taxon>Pseudomonadota</taxon>
        <taxon>Betaproteobacteria</taxon>
        <taxon>Burkholderiales</taxon>
        <taxon>Burkholderiaceae</taxon>
        <taxon>Cupriavidus</taxon>
    </lineage>
</organism>
<keyword evidence="1" id="KW-0614">Plasmid</keyword>
<dbReference type="AlphaFoldDB" id="F8GV15"/>
<evidence type="ECO:0000313" key="1">
    <source>
        <dbReference type="EMBL" id="AEI81442.1"/>
    </source>
</evidence>
<reference evidence="1 2" key="1">
    <citation type="journal article" date="2011" name="J. Bacteriol.">
        <title>Complete genome sequence of the type strain Cupriavidus necator N-1.</title>
        <authorList>
            <person name="Poehlein A."/>
            <person name="Kusian B."/>
            <person name="Friedrich B."/>
            <person name="Daniel R."/>
            <person name="Bowien B."/>
        </authorList>
    </citation>
    <scope>NUCLEOTIDE SEQUENCE [LARGE SCALE GENOMIC DNA]</scope>
    <source>
        <strain evidence="2">ATCC 43291 / DSM 13513 / CCUG 52238 / LMG 8453 / N-1</strain>
        <plasmid evidence="1 2">pBB1</plasmid>
    </source>
</reference>
<dbReference type="Proteomes" id="UP000006798">
    <property type="component" value="Plasmid pBB1"/>
</dbReference>
<dbReference type="EMBL" id="CP002879">
    <property type="protein sequence ID" value="AEI81442.1"/>
    <property type="molecule type" value="Genomic_DNA"/>
</dbReference>
<geneLocation type="plasmid" evidence="1 2">
    <name>pBB1</name>
</geneLocation>